<keyword evidence="2" id="KW-1185">Reference proteome</keyword>
<evidence type="ECO:0000313" key="1">
    <source>
        <dbReference type="EMBL" id="ELW64341.1"/>
    </source>
</evidence>
<dbReference type="AlphaFoldDB" id="L9KNG6"/>
<proteinExistence type="predicted"/>
<sequence length="67" mass="6904">MAMGAQGCIGGQRAAGMGTGELGTAYGQLSQVLGPLKPSPEKQSPARSSYSIRCHMELHSKLKTGKG</sequence>
<name>L9KNG6_TUPCH</name>
<reference evidence="2" key="1">
    <citation type="submission" date="2012-07" db="EMBL/GenBank/DDBJ databases">
        <title>Genome of the Chinese tree shrew, a rising model animal genetically related to primates.</title>
        <authorList>
            <person name="Zhang G."/>
            <person name="Fan Y."/>
            <person name="Yao Y."/>
            <person name="Huang Z."/>
        </authorList>
    </citation>
    <scope>NUCLEOTIDE SEQUENCE [LARGE SCALE GENOMIC DNA]</scope>
</reference>
<protein>
    <submittedName>
        <fullName evidence="1">Uncharacterized protein</fullName>
    </submittedName>
</protein>
<evidence type="ECO:0000313" key="2">
    <source>
        <dbReference type="Proteomes" id="UP000011518"/>
    </source>
</evidence>
<accession>L9KNG6</accession>
<gene>
    <name evidence="1" type="ORF">TREES_T100001556</name>
</gene>
<dbReference type="InParanoid" id="L9KNG6"/>
<dbReference type="EMBL" id="KB320739">
    <property type="protein sequence ID" value="ELW64341.1"/>
    <property type="molecule type" value="Genomic_DNA"/>
</dbReference>
<dbReference type="Proteomes" id="UP000011518">
    <property type="component" value="Unassembled WGS sequence"/>
</dbReference>
<reference evidence="2" key="2">
    <citation type="journal article" date="2013" name="Nat. Commun.">
        <title>Genome of the Chinese tree shrew.</title>
        <authorList>
            <person name="Fan Y."/>
            <person name="Huang Z.Y."/>
            <person name="Cao C.C."/>
            <person name="Chen C.S."/>
            <person name="Chen Y.X."/>
            <person name="Fan D.D."/>
            <person name="He J."/>
            <person name="Hou H.L."/>
            <person name="Hu L."/>
            <person name="Hu X.T."/>
            <person name="Jiang X.T."/>
            <person name="Lai R."/>
            <person name="Lang Y.S."/>
            <person name="Liang B."/>
            <person name="Liao S.G."/>
            <person name="Mu D."/>
            <person name="Ma Y.Y."/>
            <person name="Niu Y.Y."/>
            <person name="Sun X.Q."/>
            <person name="Xia J.Q."/>
            <person name="Xiao J."/>
            <person name="Xiong Z.Q."/>
            <person name="Xu L."/>
            <person name="Yang L."/>
            <person name="Zhang Y."/>
            <person name="Zhao W."/>
            <person name="Zhao X.D."/>
            <person name="Zheng Y.T."/>
            <person name="Zhou J.M."/>
            <person name="Zhu Y.B."/>
            <person name="Zhang G.J."/>
            <person name="Wang J."/>
            <person name="Yao Y.G."/>
        </authorList>
    </citation>
    <scope>NUCLEOTIDE SEQUENCE [LARGE SCALE GENOMIC DNA]</scope>
</reference>
<organism evidence="1 2">
    <name type="scientific">Tupaia chinensis</name>
    <name type="common">Chinese tree shrew</name>
    <name type="synonym">Tupaia belangeri chinensis</name>
    <dbReference type="NCBI Taxonomy" id="246437"/>
    <lineage>
        <taxon>Eukaryota</taxon>
        <taxon>Metazoa</taxon>
        <taxon>Chordata</taxon>
        <taxon>Craniata</taxon>
        <taxon>Vertebrata</taxon>
        <taxon>Euteleostomi</taxon>
        <taxon>Mammalia</taxon>
        <taxon>Eutheria</taxon>
        <taxon>Euarchontoglires</taxon>
        <taxon>Scandentia</taxon>
        <taxon>Tupaiidae</taxon>
        <taxon>Tupaia</taxon>
    </lineage>
</organism>